<feature type="compositionally biased region" description="Basic residues" evidence="1">
    <location>
        <begin position="1"/>
        <end position="10"/>
    </location>
</feature>
<accession>A0A286AGY3</accession>
<feature type="region of interest" description="Disordered" evidence="1">
    <location>
        <begin position="1"/>
        <end position="45"/>
    </location>
</feature>
<evidence type="ECO:0000256" key="1">
    <source>
        <dbReference type="SAM" id="MobiDB-lite"/>
    </source>
</evidence>
<protein>
    <submittedName>
        <fullName evidence="2">Uncharacterized protein</fullName>
    </submittedName>
</protein>
<sequence>MKYHNARTHHPILELTPTNDHDSPLFQSPKISTGSASPPQDTHFSASYLQSPRIQHEDISLEIRGVKAMLLRYIAYIHIRSCEYFMSPWGEELNPVEIKKPDIGLLVFDSAFRS</sequence>
<proteinExistence type="predicted"/>
<evidence type="ECO:0000313" key="3">
    <source>
        <dbReference type="Proteomes" id="UP000219335"/>
    </source>
</evidence>
<gene>
    <name evidence="2" type="ORF">SAMN06297164_3250</name>
</gene>
<name>A0A286AGY3_9PROT</name>
<evidence type="ECO:0000313" key="2">
    <source>
        <dbReference type="EMBL" id="SOD21165.1"/>
    </source>
</evidence>
<feature type="compositionally biased region" description="Polar residues" evidence="1">
    <location>
        <begin position="25"/>
        <end position="45"/>
    </location>
</feature>
<dbReference type="Proteomes" id="UP000219335">
    <property type="component" value="Unassembled WGS sequence"/>
</dbReference>
<organism evidence="2 3">
    <name type="scientific">Nitrosomonas ureae</name>
    <dbReference type="NCBI Taxonomy" id="44577"/>
    <lineage>
        <taxon>Bacteria</taxon>
        <taxon>Pseudomonadati</taxon>
        <taxon>Pseudomonadota</taxon>
        <taxon>Betaproteobacteria</taxon>
        <taxon>Nitrosomonadales</taxon>
        <taxon>Nitrosomonadaceae</taxon>
        <taxon>Nitrosomonas</taxon>
    </lineage>
</organism>
<dbReference type="AlphaFoldDB" id="A0A286AGY3"/>
<dbReference type="EMBL" id="OCMU01000002">
    <property type="protein sequence ID" value="SOD21165.1"/>
    <property type="molecule type" value="Genomic_DNA"/>
</dbReference>
<reference evidence="2 3" key="1">
    <citation type="submission" date="2017-09" db="EMBL/GenBank/DDBJ databases">
        <authorList>
            <person name="Ehlers B."/>
            <person name="Leendertz F.H."/>
        </authorList>
    </citation>
    <scope>NUCLEOTIDE SEQUENCE [LARGE SCALE GENOMIC DNA]</scope>
    <source>
        <strain evidence="2 3">Nm42</strain>
    </source>
</reference>